<dbReference type="SUPFAM" id="SSF64356">
    <property type="entry name" value="SNARE-like"/>
    <property type="match status" value="1"/>
</dbReference>
<evidence type="ECO:0000256" key="4">
    <source>
        <dbReference type="ARBA" id="ARBA00022475"/>
    </source>
</evidence>
<dbReference type="GO" id="GO:0030131">
    <property type="term" value="C:clathrin adaptor complex"/>
    <property type="evidence" value="ECO:0007669"/>
    <property type="project" value="UniProtKB-UniRule"/>
</dbReference>
<evidence type="ECO:0000256" key="6">
    <source>
        <dbReference type="ARBA" id="ARBA00022927"/>
    </source>
</evidence>
<dbReference type="Pfam" id="PF00928">
    <property type="entry name" value="Adap_comp_sub"/>
    <property type="match status" value="1"/>
</dbReference>
<dbReference type="InterPro" id="IPR001392">
    <property type="entry name" value="Clathrin_mu"/>
</dbReference>
<keyword evidence="6 9" id="KW-0653">Protein transport</keyword>
<organism evidence="11 12">
    <name type="scientific">Rhizophlyctis rosea</name>
    <dbReference type="NCBI Taxonomy" id="64517"/>
    <lineage>
        <taxon>Eukaryota</taxon>
        <taxon>Fungi</taxon>
        <taxon>Fungi incertae sedis</taxon>
        <taxon>Chytridiomycota</taxon>
        <taxon>Chytridiomycota incertae sedis</taxon>
        <taxon>Chytridiomycetes</taxon>
        <taxon>Rhizophlyctidales</taxon>
        <taxon>Rhizophlyctidaceae</taxon>
        <taxon>Rhizophlyctis</taxon>
    </lineage>
</organism>
<dbReference type="InterPro" id="IPR011012">
    <property type="entry name" value="Longin-like_dom_sf"/>
</dbReference>
<dbReference type="EMBL" id="JADGJD010000179">
    <property type="protein sequence ID" value="KAJ3053797.1"/>
    <property type="molecule type" value="Genomic_DNA"/>
</dbReference>
<reference evidence="11" key="1">
    <citation type="submission" date="2020-05" db="EMBL/GenBank/DDBJ databases">
        <title>Phylogenomic resolution of chytrid fungi.</title>
        <authorList>
            <person name="Stajich J.E."/>
            <person name="Amses K."/>
            <person name="Simmons R."/>
            <person name="Seto K."/>
            <person name="Myers J."/>
            <person name="Bonds A."/>
            <person name="Quandt C.A."/>
            <person name="Barry K."/>
            <person name="Liu P."/>
            <person name="Grigoriev I."/>
            <person name="Longcore J.E."/>
            <person name="James T.Y."/>
        </authorList>
    </citation>
    <scope>NUCLEOTIDE SEQUENCE</scope>
    <source>
        <strain evidence="11">JEL0318</strain>
    </source>
</reference>
<dbReference type="PRINTS" id="PR00314">
    <property type="entry name" value="CLATHRINADPT"/>
</dbReference>
<keyword evidence="8" id="KW-0168">Coated pit</keyword>
<dbReference type="FunFam" id="3.30.450.60:FF:000002">
    <property type="entry name" value="AP-2 complex subunit mu, putative"/>
    <property type="match status" value="1"/>
</dbReference>
<evidence type="ECO:0000313" key="12">
    <source>
        <dbReference type="Proteomes" id="UP001212841"/>
    </source>
</evidence>
<dbReference type="PROSITE" id="PS00991">
    <property type="entry name" value="CLAT_ADAPTOR_M_2"/>
    <property type="match status" value="1"/>
</dbReference>
<evidence type="ECO:0000256" key="9">
    <source>
        <dbReference type="PIRNR" id="PIRNR005992"/>
    </source>
</evidence>
<dbReference type="GO" id="GO:0005905">
    <property type="term" value="C:clathrin-coated pit"/>
    <property type="evidence" value="ECO:0007669"/>
    <property type="project" value="UniProtKB-KW"/>
</dbReference>
<dbReference type="CDD" id="cd09251">
    <property type="entry name" value="AP-2_Mu2_Cterm"/>
    <property type="match status" value="1"/>
</dbReference>
<dbReference type="InterPro" id="IPR050431">
    <property type="entry name" value="Adaptor_comp_med_subunit"/>
</dbReference>
<comment type="similarity">
    <text evidence="9">Belongs to the adaptor complexes medium subunit family.</text>
</comment>
<evidence type="ECO:0000256" key="5">
    <source>
        <dbReference type="ARBA" id="ARBA00022583"/>
    </source>
</evidence>
<evidence type="ECO:0000313" key="11">
    <source>
        <dbReference type="EMBL" id="KAJ3053797.1"/>
    </source>
</evidence>
<keyword evidence="5" id="KW-0254">Endocytosis</keyword>
<evidence type="ECO:0000256" key="2">
    <source>
        <dbReference type="ARBA" id="ARBA00004277"/>
    </source>
</evidence>
<evidence type="ECO:0000256" key="1">
    <source>
        <dbReference type="ARBA" id="ARBA00004236"/>
    </source>
</evidence>
<keyword evidence="4" id="KW-1003">Cell membrane</keyword>
<dbReference type="InterPro" id="IPR043512">
    <property type="entry name" value="Mu2_C"/>
</dbReference>
<keyword evidence="12" id="KW-1185">Reference proteome</keyword>
<comment type="subcellular location">
    <subcellularLocation>
        <location evidence="1">Cell membrane</location>
    </subcellularLocation>
    <subcellularLocation>
        <location evidence="2">Membrane</location>
        <location evidence="2">Coated pit</location>
        <topology evidence="2">Peripheral membrane protein</topology>
        <orientation evidence="2">Cytoplasmic side</orientation>
    </subcellularLocation>
</comment>
<proteinExistence type="inferred from homology"/>
<accession>A0AAD5X681</accession>
<dbReference type="AlphaFoldDB" id="A0AAD5X681"/>
<dbReference type="GO" id="GO:0005886">
    <property type="term" value="C:plasma membrane"/>
    <property type="evidence" value="ECO:0007669"/>
    <property type="project" value="UniProtKB-SubCell"/>
</dbReference>
<evidence type="ECO:0000259" key="10">
    <source>
        <dbReference type="PROSITE" id="PS51072"/>
    </source>
</evidence>
<evidence type="ECO:0000256" key="3">
    <source>
        <dbReference type="ARBA" id="ARBA00022448"/>
    </source>
</evidence>
<evidence type="ECO:0000256" key="8">
    <source>
        <dbReference type="ARBA" id="ARBA00023176"/>
    </source>
</evidence>
<dbReference type="PIRSF" id="PIRSF005992">
    <property type="entry name" value="Clathrin_mu"/>
    <property type="match status" value="1"/>
</dbReference>
<dbReference type="Proteomes" id="UP001212841">
    <property type="component" value="Unassembled WGS sequence"/>
</dbReference>
<dbReference type="Gene3D" id="3.30.450.60">
    <property type="match status" value="1"/>
</dbReference>
<dbReference type="GO" id="GO:0006897">
    <property type="term" value="P:endocytosis"/>
    <property type="evidence" value="ECO:0007669"/>
    <property type="project" value="UniProtKB-KW"/>
</dbReference>
<gene>
    <name evidence="11" type="ORF">HK097_003362</name>
</gene>
<comment type="caution">
    <text evidence="11">The sequence shown here is derived from an EMBL/GenBank/DDBJ whole genome shotgun (WGS) entry which is preliminary data.</text>
</comment>
<name>A0AAD5X681_9FUNG</name>
<sequence length="380" mass="42753">MSFFHVRHENIYLVGVTKVNANAGLVFEFLYKVVNLGRSYFGRFDEEAVKNNFTLIYELLDEICDFGFPQNTESETLKLFITTEGVKSEKNSKDEGSKIAIQATGAVAWRRPDIKYRKNEAFIDVIESVNLLMSAKGTVLRADVSGSILMRAYLSGMPECKFGLNDRVLLEKEGKIGSSPAGRKAPGAVELDDCQFHQCVKLASFDSNRTINFIPPDGEFELMKYRTTENINLPFRVHAVANEVSKTTVEFKVAVRSQFASKVYAQNVVIKIPVPTNTSGAKIVVTAGRAKYVGSENCLVWKIARFQGQAEYLFSAEAELTSTTVKKAWSRPPISMDFQVLMFTASGLMVRFLKIFEKSNYPSVKWVRYMTKAGTYQIRF</sequence>
<dbReference type="PROSITE" id="PS51072">
    <property type="entry name" value="MHD"/>
    <property type="match status" value="1"/>
</dbReference>
<feature type="domain" description="MHD" evidence="10">
    <location>
        <begin position="118"/>
        <end position="379"/>
    </location>
</feature>
<dbReference type="InterPro" id="IPR036168">
    <property type="entry name" value="AP2_Mu_C_sf"/>
</dbReference>
<keyword evidence="3 9" id="KW-0813">Transport</keyword>
<keyword evidence="7" id="KW-0472">Membrane</keyword>
<dbReference type="GO" id="GO:0006886">
    <property type="term" value="P:intracellular protein transport"/>
    <property type="evidence" value="ECO:0007669"/>
    <property type="project" value="UniProtKB-UniRule"/>
</dbReference>
<dbReference type="Gene3D" id="2.60.40.1170">
    <property type="entry name" value="Mu homology domain, subdomain B"/>
    <property type="match status" value="2"/>
</dbReference>
<dbReference type="InterPro" id="IPR018240">
    <property type="entry name" value="Clathrin_mu_CS"/>
</dbReference>
<evidence type="ECO:0000256" key="7">
    <source>
        <dbReference type="ARBA" id="ARBA00023136"/>
    </source>
</evidence>
<dbReference type="PANTHER" id="PTHR10529">
    <property type="entry name" value="AP COMPLEX SUBUNIT MU"/>
    <property type="match status" value="1"/>
</dbReference>
<protein>
    <recommendedName>
        <fullName evidence="10">MHD domain-containing protein</fullName>
    </recommendedName>
</protein>
<dbReference type="InterPro" id="IPR028565">
    <property type="entry name" value="MHD"/>
</dbReference>
<dbReference type="SUPFAM" id="SSF49447">
    <property type="entry name" value="Second domain of Mu2 adaptin subunit (ap50) of ap2 adaptor"/>
    <property type="match status" value="1"/>
</dbReference>